<dbReference type="HOGENOM" id="CLU_3340818_0_0_12"/>
<gene>
    <name evidence="1" type="ordered locus">BbuZS7_0790</name>
</gene>
<evidence type="ECO:0000313" key="2">
    <source>
        <dbReference type="Proteomes" id="UP000006901"/>
    </source>
</evidence>
<protein>
    <submittedName>
        <fullName evidence="1">Uncharacterized protein</fullName>
    </submittedName>
</protein>
<dbReference type="AlphaFoldDB" id="A0A0H3C1X1"/>
<proteinExistence type="predicted"/>
<organism evidence="1 2">
    <name type="scientific">Borreliella burgdorferi (strain ZS7)</name>
    <name type="common">Borrelia burgdorferi</name>
    <dbReference type="NCBI Taxonomy" id="445985"/>
    <lineage>
        <taxon>Bacteria</taxon>
        <taxon>Pseudomonadati</taxon>
        <taxon>Spirochaetota</taxon>
        <taxon>Spirochaetia</taxon>
        <taxon>Spirochaetales</taxon>
        <taxon>Borreliaceae</taxon>
        <taxon>Borreliella</taxon>
    </lineage>
</organism>
<name>A0A0H3C1X1_BORBZ</name>
<sequence length="37" mass="4645">MYIFETKKFFNANNYIKMKHFLLKSWRKSVKIFLSNK</sequence>
<dbReference type="EMBL" id="CP001205">
    <property type="protein sequence ID" value="ACK74490.1"/>
    <property type="molecule type" value="Genomic_DNA"/>
</dbReference>
<reference evidence="1 2" key="1">
    <citation type="journal article" date="2011" name="J. Bacteriol.">
        <title>Whole-genome sequences of thirteen isolates of Borrelia burgdorferi.</title>
        <authorList>
            <person name="Schutzer S.E."/>
            <person name="Fraser-Liggett C.M."/>
            <person name="Casjens S.R."/>
            <person name="Qiu W.G."/>
            <person name="Dunn J.J."/>
            <person name="Mongodin E.F."/>
            <person name="Luft B.J."/>
        </authorList>
    </citation>
    <scope>NUCLEOTIDE SEQUENCE [LARGE SCALE GENOMIC DNA]</scope>
    <source>
        <strain evidence="1 2">ZS7</strain>
    </source>
</reference>
<dbReference type="KEGG" id="bbz:BbuZS7_0790"/>
<dbReference type="Proteomes" id="UP000006901">
    <property type="component" value="Chromosome"/>
</dbReference>
<evidence type="ECO:0000313" key="1">
    <source>
        <dbReference type="EMBL" id="ACK74490.1"/>
    </source>
</evidence>
<accession>A0A0H3C1X1</accession>